<organism evidence="5 6">
    <name type="scientific">Halonatronomonas betaini</name>
    <dbReference type="NCBI Taxonomy" id="2778430"/>
    <lineage>
        <taxon>Bacteria</taxon>
        <taxon>Bacillati</taxon>
        <taxon>Bacillota</taxon>
        <taxon>Clostridia</taxon>
        <taxon>Halanaerobiales</taxon>
        <taxon>Halarsenatibacteraceae</taxon>
        <taxon>Halonatronomonas</taxon>
    </lineage>
</organism>
<dbReference type="InterPro" id="IPR036388">
    <property type="entry name" value="WH-like_DNA-bd_sf"/>
</dbReference>
<dbReference type="CDD" id="cd07377">
    <property type="entry name" value="WHTH_GntR"/>
    <property type="match status" value="1"/>
</dbReference>
<dbReference type="InterPro" id="IPR011711">
    <property type="entry name" value="GntR_C"/>
</dbReference>
<accession>A0A931AV95</accession>
<dbReference type="PANTHER" id="PTHR43537:SF43">
    <property type="entry name" value="GNTR-FAMILY TRANSCRIPTIONAL REGULATOR"/>
    <property type="match status" value="1"/>
</dbReference>
<dbReference type="Gene3D" id="1.10.10.10">
    <property type="entry name" value="Winged helix-like DNA-binding domain superfamily/Winged helix DNA-binding domain"/>
    <property type="match status" value="1"/>
</dbReference>
<dbReference type="SMART" id="SM00895">
    <property type="entry name" value="FCD"/>
    <property type="match status" value="1"/>
</dbReference>
<sequence length="236" mass="27364">MKFEPIKTEKVYEKVIEQIKDMIYNGELRRGDKLPSERALKKQLGVSRASIREAFSALEMIGLIESRPGKGTFIKEQADKNLLEPLSLVLLLEDNVASELLEVRKVVETDCVRLAAKRIDEEELEFLRSVLDKMKGKTGFEEESIELDRDFHYSVARAAQNKVLYYLMTSIMDALDFHIKYTRTKLVSKEETMNEFTVQHEKIFKAIEDGDSKRAINEMNNHLNYVEKLINREIEG</sequence>
<dbReference type="Pfam" id="PF07729">
    <property type="entry name" value="FCD"/>
    <property type="match status" value="1"/>
</dbReference>
<dbReference type="EMBL" id="JADPIE010000005">
    <property type="protein sequence ID" value="MBF8437415.1"/>
    <property type="molecule type" value="Genomic_DNA"/>
</dbReference>
<dbReference type="Pfam" id="PF00392">
    <property type="entry name" value="GntR"/>
    <property type="match status" value="1"/>
</dbReference>
<dbReference type="InterPro" id="IPR000524">
    <property type="entry name" value="Tscrpt_reg_HTH_GntR"/>
</dbReference>
<evidence type="ECO:0000259" key="4">
    <source>
        <dbReference type="PROSITE" id="PS50949"/>
    </source>
</evidence>
<evidence type="ECO:0000256" key="1">
    <source>
        <dbReference type="ARBA" id="ARBA00023015"/>
    </source>
</evidence>
<comment type="caution">
    <text evidence="5">The sequence shown here is derived from an EMBL/GenBank/DDBJ whole genome shotgun (WGS) entry which is preliminary data.</text>
</comment>
<keyword evidence="2" id="KW-0238">DNA-binding</keyword>
<dbReference type="InterPro" id="IPR008920">
    <property type="entry name" value="TF_FadR/GntR_C"/>
</dbReference>
<proteinExistence type="predicted"/>
<dbReference type="PRINTS" id="PR00035">
    <property type="entry name" value="HTHGNTR"/>
</dbReference>
<dbReference type="PROSITE" id="PS50949">
    <property type="entry name" value="HTH_GNTR"/>
    <property type="match status" value="1"/>
</dbReference>
<keyword evidence="6" id="KW-1185">Reference proteome</keyword>
<dbReference type="RefSeq" id="WP_270454392.1">
    <property type="nucleotide sequence ID" value="NZ_JADPIE010000005.1"/>
</dbReference>
<evidence type="ECO:0000313" key="6">
    <source>
        <dbReference type="Proteomes" id="UP000621436"/>
    </source>
</evidence>
<dbReference type="SMART" id="SM00345">
    <property type="entry name" value="HTH_GNTR"/>
    <property type="match status" value="1"/>
</dbReference>
<gene>
    <name evidence="5" type="ORF">I0Q91_10010</name>
</gene>
<dbReference type="Proteomes" id="UP000621436">
    <property type="component" value="Unassembled WGS sequence"/>
</dbReference>
<reference evidence="5" key="1">
    <citation type="submission" date="2020-11" db="EMBL/GenBank/DDBJ databases">
        <title>Halonatronomonas betainensis gen. nov., sp. nov. a novel haloalkaliphilic representative of the family Halanaerobiacae capable of betaine degradation.</title>
        <authorList>
            <person name="Boltyanskaya Y."/>
            <person name="Kevbrin V."/>
            <person name="Detkova E."/>
            <person name="Grouzdev D.S."/>
            <person name="Koziaeva V."/>
            <person name="Zhilina T."/>
        </authorList>
    </citation>
    <scope>NUCLEOTIDE SEQUENCE</scope>
    <source>
        <strain evidence="5">Z-7014</strain>
    </source>
</reference>
<dbReference type="AlphaFoldDB" id="A0A931AV95"/>
<evidence type="ECO:0000256" key="2">
    <source>
        <dbReference type="ARBA" id="ARBA00023125"/>
    </source>
</evidence>
<evidence type="ECO:0000256" key="3">
    <source>
        <dbReference type="ARBA" id="ARBA00023163"/>
    </source>
</evidence>
<dbReference type="GO" id="GO:0003677">
    <property type="term" value="F:DNA binding"/>
    <property type="evidence" value="ECO:0007669"/>
    <property type="project" value="UniProtKB-KW"/>
</dbReference>
<dbReference type="GO" id="GO:0003700">
    <property type="term" value="F:DNA-binding transcription factor activity"/>
    <property type="evidence" value="ECO:0007669"/>
    <property type="project" value="InterPro"/>
</dbReference>
<dbReference type="PANTHER" id="PTHR43537">
    <property type="entry name" value="TRANSCRIPTIONAL REGULATOR, GNTR FAMILY"/>
    <property type="match status" value="1"/>
</dbReference>
<dbReference type="SUPFAM" id="SSF48008">
    <property type="entry name" value="GntR ligand-binding domain-like"/>
    <property type="match status" value="1"/>
</dbReference>
<dbReference type="InterPro" id="IPR036390">
    <property type="entry name" value="WH_DNA-bd_sf"/>
</dbReference>
<name>A0A931AV95_9FIRM</name>
<keyword evidence="3" id="KW-0804">Transcription</keyword>
<dbReference type="SUPFAM" id="SSF46785">
    <property type="entry name" value="Winged helix' DNA-binding domain"/>
    <property type="match status" value="1"/>
</dbReference>
<feature type="domain" description="HTH gntR-type" evidence="4">
    <location>
        <begin position="9"/>
        <end position="77"/>
    </location>
</feature>
<protein>
    <submittedName>
        <fullName evidence="5">FadR family transcriptional regulator</fullName>
    </submittedName>
</protein>
<dbReference type="Gene3D" id="1.20.120.530">
    <property type="entry name" value="GntR ligand-binding domain-like"/>
    <property type="match status" value="1"/>
</dbReference>
<keyword evidence="1" id="KW-0805">Transcription regulation</keyword>
<evidence type="ECO:0000313" key="5">
    <source>
        <dbReference type="EMBL" id="MBF8437415.1"/>
    </source>
</evidence>